<dbReference type="SUPFAM" id="SSF56808">
    <property type="entry name" value="Ribosomal protein L1"/>
    <property type="match status" value="1"/>
</dbReference>
<evidence type="ECO:0000313" key="3">
    <source>
        <dbReference type="Proteomes" id="UP000007350"/>
    </source>
</evidence>
<evidence type="ECO:0000313" key="2">
    <source>
        <dbReference type="EMBL" id="EKF30088.1"/>
    </source>
</evidence>
<reference evidence="2 3" key="1">
    <citation type="journal article" date="2012" name="BMC Genomics">
        <title>Comparative genomic analysis of human infective Trypanosoma cruzi lineages with the bat-restricted subspecies T. cruzi marinkellei.</title>
        <authorList>
            <person name="Franzen O."/>
            <person name="Talavera-Lopez C."/>
            <person name="Ochaya S."/>
            <person name="Butler C.E."/>
            <person name="Messenger L.A."/>
            <person name="Lewis M.D."/>
            <person name="Llewellyn M.S."/>
            <person name="Marinkelle C.J."/>
            <person name="Tyler K.M."/>
            <person name="Miles M.A."/>
            <person name="Andersson B."/>
        </authorList>
    </citation>
    <scope>NUCLEOTIDE SEQUENCE [LARGE SCALE GENOMIC DNA]</scope>
    <source>
        <strain evidence="2 3">B7</strain>
    </source>
</reference>
<protein>
    <recommendedName>
        <fullName evidence="4">Ribosomal protein L1p/L10e family</fullName>
    </recommendedName>
</protein>
<keyword evidence="3" id="KW-1185">Reference proteome</keyword>
<evidence type="ECO:0000256" key="1">
    <source>
        <dbReference type="SAM" id="Phobius"/>
    </source>
</evidence>
<evidence type="ECO:0008006" key="4">
    <source>
        <dbReference type="Google" id="ProtNLM"/>
    </source>
</evidence>
<feature type="transmembrane region" description="Helical" evidence="1">
    <location>
        <begin position="14"/>
        <end position="33"/>
    </location>
</feature>
<comment type="caution">
    <text evidence="2">The sequence shown here is derived from an EMBL/GenBank/DDBJ whole genome shotgun (WGS) entry which is preliminary data.</text>
</comment>
<dbReference type="CDD" id="cd00403">
    <property type="entry name" value="Ribosomal_L1"/>
    <property type="match status" value="1"/>
</dbReference>
<dbReference type="Proteomes" id="UP000007350">
    <property type="component" value="Unassembled WGS sequence"/>
</dbReference>
<dbReference type="InterPro" id="IPR023674">
    <property type="entry name" value="Ribosomal_uL1-like"/>
</dbReference>
<organism evidence="2 3">
    <name type="scientific">Trypanosoma cruzi marinkellei</name>
    <dbReference type="NCBI Taxonomy" id="85056"/>
    <lineage>
        <taxon>Eukaryota</taxon>
        <taxon>Discoba</taxon>
        <taxon>Euglenozoa</taxon>
        <taxon>Kinetoplastea</taxon>
        <taxon>Metakinetoplastina</taxon>
        <taxon>Trypanosomatida</taxon>
        <taxon>Trypanosomatidae</taxon>
        <taxon>Trypanosoma</taxon>
        <taxon>Schizotrypanum</taxon>
    </lineage>
</organism>
<sequence length="314" mass="35079">MVSLNLSGVKLIHIVYYCPFLVVVVVVRVRLVFLGHSECRGKGIMVETPRSKEALTKLCSFLSGDKSSKRENDILGDLFSSSTQTHFRSVEVEVTFLLSPAPHRVPLYFTVPHEVLPGTVCLVTPPAQRKYKDKVLRLSDEGNSVAQRVKKVIDTRKLSAKFVDPVAVRALANSFDHFILFGVKKYPPQLTGEFLGHQKTPVWVSRRGGLEEKLLSAVKTVVFQRRGNSAVTCRIGHTGLLLEQLHENLQSFLAQMTSHAQAATLQDILHIRVAGTNTDGRRAGLPIFSHTFQIPHKMPRDESEGPKTKKLKRK</sequence>
<gene>
    <name evidence="2" type="ORF">MOQ_006106</name>
</gene>
<keyword evidence="1" id="KW-0472">Membrane</keyword>
<keyword evidence="1" id="KW-1133">Transmembrane helix</keyword>
<dbReference type="AlphaFoldDB" id="K2M5H2"/>
<dbReference type="EMBL" id="AHKC01012465">
    <property type="protein sequence ID" value="EKF30088.1"/>
    <property type="molecule type" value="Genomic_DNA"/>
</dbReference>
<name>K2M5H2_TRYCR</name>
<dbReference type="Pfam" id="PF00687">
    <property type="entry name" value="Ribosomal_L1"/>
    <property type="match status" value="1"/>
</dbReference>
<keyword evidence="1" id="KW-0812">Transmembrane</keyword>
<accession>K2M5H2</accession>
<proteinExistence type="predicted"/>
<dbReference type="OrthoDB" id="10251727at2759"/>
<dbReference type="InterPro" id="IPR028364">
    <property type="entry name" value="Ribosomal_uL1/biogenesis"/>
</dbReference>